<evidence type="ECO:0000313" key="3">
    <source>
        <dbReference type="Proteomes" id="UP000002051"/>
    </source>
</evidence>
<name>G7ZWT1_MEDTR</name>
<reference evidence="2" key="3">
    <citation type="submission" date="2015-04" db="UniProtKB">
        <authorList>
            <consortium name="EnsemblPlants"/>
        </authorList>
    </citation>
    <scope>IDENTIFICATION</scope>
    <source>
        <strain evidence="2">cv. Jemalong A17</strain>
    </source>
</reference>
<gene>
    <name evidence="1" type="ordered locus">MTR_1g037040</name>
</gene>
<dbReference type="OMA" id="VDSHIFL"/>
<dbReference type="InterPro" id="IPR029063">
    <property type="entry name" value="SAM-dependent_MTases_sf"/>
</dbReference>
<keyword evidence="3" id="KW-1185">Reference proteome</keyword>
<dbReference type="Proteomes" id="UP000002051">
    <property type="component" value="Unassembled WGS sequence"/>
</dbReference>
<reference evidence="1 3" key="1">
    <citation type="journal article" date="2011" name="Nature">
        <title>The Medicago genome provides insight into the evolution of rhizobial symbioses.</title>
        <authorList>
            <person name="Young N.D."/>
            <person name="Debelle F."/>
            <person name="Oldroyd G.E."/>
            <person name="Geurts R."/>
            <person name="Cannon S.B."/>
            <person name="Udvardi M.K."/>
            <person name="Benedito V.A."/>
            <person name="Mayer K.F."/>
            <person name="Gouzy J."/>
            <person name="Schoof H."/>
            <person name="Van de Peer Y."/>
            <person name="Proost S."/>
            <person name="Cook D.R."/>
            <person name="Meyers B.C."/>
            <person name="Spannagl M."/>
            <person name="Cheung F."/>
            <person name="De Mita S."/>
            <person name="Krishnakumar V."/>
            <person name="Gundlach H."/>
            <person name="Zhou S."/>
            <person name="Mudge J."/>
            <person name="Bharti A.K."/>
            <person name="Murray J.D."/>
            <person name="Naoumkina M.A."/>
            <person name="Rosen B."/>
            <person name="Silverstein K.A."/>
            <person name="Tang H."/>
            <person name="Rombauts S."/>
            <person name="Zhao P.X."/>
            <person name="Zhou P."/>
            <person name="Barbe V."/>
            <person name="Bardou P."/>
            <person name="Bechner M."/>
            <person name="Bellec A."/>
            <person name="Berger A."/>
            <person name="Berges H."/>
            <person name="Bidwell S."/>
            <person name="Bisseling T."/>
            <person name="Choisne N."/>
            <person name="Couloux A."/>
            <person name="Denny R."/>
            <person name="Deshpande S."/>
            <person name="Dai X."/>
            <person name="Doyle J.J."/>
            <person name="Dudez A.M."/>
            <person name="Farmer A.D."/>
            <person name="Fouteau S."/>
            <person name="Franken C."/>
            <person name="Gibelin C."/>
            <person name="Gish J."/>
            <person name="Goldstein S."/>
            <person name="Gonzalez A.J."/>
            <person name="Green P.J."/>
            <person name="Hallab A."/>
            <person name="Hartog M."/>
            <person name="Hua A."/>
            <person name="Humphray S.J."/>
            <person name="Jeong D.H."/>
            <person name="Jing Y."/>
            <person name="Jocker A."/>
            <person name="Kenton S.M."/>
            <person name="Kim D.J."/>
            <person name="Klee K."/>
            <person name="Lai H."/>
            <person name="Lang C."/>
            <person name="Lin S."/>
            <person name="Macmil S.L."/>
            <person name="Magdelenat G."/>
            <person name="Matthews L."/>
            <person name="McCorrison J."/>
            <person name="Monaghan E.L."/>
            <person name="Mun J.H."/>
            <person name="Najar F.Z."/>
            <person name="Nicholson C."/>
            <person name="Noirot C."/>
            <person name="O'Bleness M."/>
            <person name="Paule C.R."/>
            <person name="Poulain J."/>
            <person name="Prion F."/>
            <person name="Qin B."/>
            <person name="Qu C."/>
            <person name="Retzel E.F."/>
            <person name="Riddle C."/>
            <person name="Sallet E."/>
            <person name="Samain S."/>
            <person name="Samson N."/>
            <person name="Sanders I."/>
            <person name="Saurat O."/>
            <person name="Scarpelli C."/>
            <person name="Schiex T."/>
            <person name="Segurens B."/>
            <person name="Severin A.J."/>
            <person name="Sherrier D.J."/>
            <person name="Shi R."/>
            <person name="Sims S."/>
            <person name="Singer S.R."/>
            <person name="Sinharoy S."/>
            <person name="Sterck L."/>
            <person name="Viollet A."/>
            <person name="Wang B.B."/>
            <person name="Wang K."/>
            <person name="Wang M."/>
            <person name="Wang X."/>
            <person name="Warfsmann J."/>
            <person name="Weissenbach J."/>
            <person name="White D.D."/>
            <person name="White J.D."/>
            <person name="Wiley G.B."/>
            <person name="Wincker P."/>
            <person name="Xing Y."/>
            <person name="Yang L."/>
            <person name="Yao Z."/>
            <person name="Ying F."/>
            <person name="Zhai J."/>
            <person name="Zhou L."/>
            <person name="Zuber A."/>
            <person name="Denarie J."/>
            <person name="Dixon R.A."/>
            <person name="May G.D."/>
            <person name="Schwartz D.C."/>
            <person name="Rogers J."/>
            <person name="Quetier F."/>
            <person name="Town C.D."/>
            <person name="Roe B.A."/>
        </authorList>
    </citation>
    <scope>NUCLEOTIDE SEQUENCE [LARGE SCALE GENOMIC DNA]</scope>
    <source>
        <strain evidence="1">A17</strain>
        <strain evidence="2 3">cv. Jemalong A17</strain>
    </source>
</reference>
<accession>G7ZWT1</accession>
<dbReference type="PaxDb" id="3880-AES83669"/>
<protein>
    <recommendedName>
        <fullName evidence="4">O-methyltransferase domain-containing protein</fullName>
    </recommendedName>
</protein>
<dbReference type="AlphaFoldDB" id="G7ZWT1"/>
<evidence type="ECO:0000313" key="2">
    <source>
        <dbReference type="EnsemblPlants" id="KEH40890"/>
    </source>
</evidence>
<evidence type="ECO:0000313" key="1">
    <source>
        <dbReference type="EMBL" id="KEH40890.1"/>
    </source>
</evidence>
<sequence>MNALKQIISEYPSIKGINWVTVLDYIILEAPNPSNMSKHSYAIDNLMLFIHYGKEKTENKFQKLCMSYGFSKFHIAWSDISTMSCQE</sequence>
<reference evidence="1 3" key="2">
    <citation type="journal article" date="2014" name="BMC Genomics">
        <title>An improved genome release (version Mt4.0) for the model legume Medicago truncatula.</title>
        <authorList>
            <person name="Tang H."/>
            <person name="Krishnakumar V."/>
            <person name="Bidwell S."/>
            <person name="Rosen B."/>
            <person name="Chan A."/>
            <person name="Zhou S."/>
            <person name="Gentzbittel L."/>
            <person name="Childs K.L."/>
            <person name="Yandell M."/>
            <person name="Gundlach H."/>
            <person name="Mayer K.F."/>
            <person name="Schwartz D.C."/>
            <person name="Town C.D."/>
        </authorList>
    </citation>
    <scope>GENOME REANNOTATION</scope>
    <source>
        <strain evidence="1">A17</strain>
        <strain evidence="2 3">cv. Jemalong A17</strain>
    </source>
</reference>
<dbReference type="Gene3D" id="3.40.50.150">
    <property type="entry name" value="Vaccinia Virus protein VP39"/>
    <property type="match status" value="1"/>
</dbReference>
<proteinExistence type="predicted"/>
<organism evidence="1 3">
    <name type="scientific">Medicago truncatula</name>
    <name type="common">Barrel medic</name>
    <name type="synonym">Medicago tribuloides</name>
    <dbReference type="NCBI Taxonomy" id="3880"/>
    <lineage>
        <taxon>Eukaryota</taxon>
        <taxon>Viridiplantae</taxon>
        <taxon>Streptophyta</taxon>
        <taxon>Embryophyta</taxon>
        <taxon>Tracheophyta</taxon>
        <taxon>Spermatophyta</taxon>
        <taxon>Magnoliopsida</taxon>
        <taxon>eudicotyledons</taxon>
        <taxon>Gunneridae</taxon>
        <taxon>Pentapetalae</taxon>
        <taxon>rosids</taxon>
        <taxon>fabids</taxon>
        <taxon>Fabales</taxon>
        <taxon>Fabaceae</taxon>
        <taxon>Papilionoideae</taxon>
        <taxon>50 kb inversion clade</taxon>
        <taxon>NPAAA clade</taxon>
        <taxon>Hologalegina</taxon>
        <taxon>IRL clade</taxon>
        <taxon>Trifolieae</taxon>
        <taxon>Medicago</taxon>
    </lineage>
</organism>
<dbReference type="EnsemblPlants" id="KEH40890">
    <property type="protein sequence ID" value="KEH40890"/>
    <property type="gene ID" value="MTR_1g037040"/>
</dbReference>
<dbReference type="HOGENOM" id="CLU_2486711_0_0_1"/>
<dbReference type="EMBL" id="CM001217">
    <property type="protein sequence ID" value="KEH40890.1"/>
    <property type="molecule type" value="Genomic_DNA"/>
</dbReference>
<evidence type="ECO:0008006" key="4">
    <source>
        <dbReference type="Google" id="ProtNLM"/>
    </source>
</evidence>